<dbReference type="PATRIC" id="fig|1268837.3.peg.1768"/>
<evidence type="ECO:0000259" key="1">
    <source>
        <dbReference type="Pfam" id="PF11867"/>
    </source>
</evidence>
<evidence type="ECO:0000313" key="3">
    <source>
        <dbReference type="Proteomes" id="UP000033736"/>
    </source>
</evidence>
<dbReference type="EMBL" id="LAOQ01000007">
    <property type="protein sequence ID" value="KJW04011.1"/>
    <property type="molecule type" value="Genomic_DNA"/>
</dbReference>
<proteinExistence type="predicted"/>
<feature type="domain" description="Type I restriction enzyme HindI endonuclease subunit-like C-terminal" evidence="1">
    <location>
        <begin position="33"/>
        <end position="175"/>
    </location>
</feature>
<comment type="caution">
    <text evidence="2">The sequence shown here is derived from an EMBL/GenBank/DDBJ whole genome shotgun (WGS) entry which is preliminary data.</text>
</comment>
<dbReference type="InterPro" id="IPR021810">
    <property type="entry name" value="T1RH-like_C"/>
</dbReference>
<sequence>MEKRYKEKPDKKIYTAQIMNLLDEYVIAGHITKTEAVNILDDEIFEQFIKRTDITVMDMANQIQDTIKDYIDIDPAFYQKFSTIIDNTIIQHHNKRLSDSDLLNRVKKIRAEFKNDVPSELSTNKTIIAFYRKALSFLQNRKDQNQRENAIQIALDTYDIIKQKIIVHWTKNTSILNEKFN</sequence>
<keyword evidence="3" id="KW-1185">Reference proteome</keyword>
<gene>
    <name evidence="2" type="ORF">RAT170B_1538</name>
</gene>
<accession>A0A0F3RDC3</accession>
<dbReference type="RefSeq" id="WP_186786306.1">
    <property type="nucleotide sequence ID" value="NZ_LAOQ01000007.1"/>
</dbReference>
<name>A0A0F3RDC3_9RICK</name>
<reference evidence="2 3" key="1">
    <citation type="submission" date="2015-01" db="EMBL/GenBank/DDBJ databases">
        <title>Genome Sequencing of Rickettsiales /home/snadendla/prok_pipe/test/illegal_ec_num.txt.</title>
        <authorList>
            <person name="Daugherty S.C."/>
            <person name="Su Q."/>
            <person name="Abolude K."/>
            <person name="Beier-Sexton M."/>
            <person name="Carlyon J.A."/>
            <person name="Carter R."/>
            <person name="Day N.P."/>
            <person name="Dumler S.J."/>
            <person name="Dyachenko V."/>
            <person name="Godinez A."/>
            <person name="Kurtti T.J."/>
            <person name="Lichay M."/>
            <person name="Mullins K.E."/>
            <person name="Ott S."/>
            <person name="Pappas-Brown V."/>
            <person name="Paris D.H."/>
            <person name="Patel P."/>
            <person name="Richards A.L."/>
            <person name="Sadzewicz L."/>
            <person name="Sears K."/>
            <person name="Seidman D."/>
            <person name="Sengamalay N."/>
            <person name="Stenos J."/>
            <person name="Tallon L.J."/>
            <person name="Vincent G."/>
            <person name="Fraser C.M."/>
            <person name="Munderloh U."/>
            <person name="Dunning-Hotopp J.C."/>
        </authorList>
    </citation>
    <scope>NUCLEOTIDE SEQUENCE [LARGE SCALE GENOMIC DNA]</scope>
    <source>
        <strain evidence="2 3">T170-B</strain>
    </source>
</reference>
<organism evidence="2 3">
    <name type="scientific">Rickettsia argasii T170-B</name>
    <dbReference type="NCBI Taxonomy" id="1268837"/>
    <lineage>
        <taxon>Bacteria</taxon>
        <taxon>Pseudomonadati</taxon>
        <taxon>Pseudomonadota</taxon>
        <taxon>Alphaproteobacteria</taxon>
        <taxon>Rickettsiales</taxon>
        <taxon>Rickettsiaceae</taxon>
        <taxon>Rickettsieae</taxon>
        <taxon>Rickettsia</taxon>
        <taxon>spotted fever group</taxon>
    </lineage>
</organism>
<dbReference type="AlphaFoldDB" id="A0A0F3RDC3"/>
<protein>
    <recommendedName>
        <fullName evidence="1">Type I restriction enzyme HindI endonuclease subunit-like C-terminal domain-containing protein</fullName>
    </recommendedName>
</protein>
<evidence type="ECO:0000313" key="2">
    <source>
        <dbReference type="EMBL" id="KJW04011.1"/>
    </source>
</evidence>
<dbReference type="Pfam" id="PF11867">
    <property type="entry name" value="T1RH-like_C"/>
    <property type="match status" value="1"/>
</dbReference>
<dbReference type="Proteomes" id="UP000033736">
    <property type="component" value="Unassembled WGS sequence"/>
</dbReference>